<feature type="compositionally biased region" description="Low complexity" evidence="5">
    <location>
        <begin position="1035"/>
        <end position="1048"/>
    </location>
</feature>
<comment type="similarity">
    <text evidence="4">Belongs to the class-V pyridoxal-phosphate-dependent aminotransferase family. MOCOS subfamily.</text>
</comment>
<dbReference type="GO" id="GO:0006777">
    <property type="term" value="P:Mo-molybdopterin cofactor biosynthetic process"/>
    <property type="evidence" value="ECO:0007669"/>
    <property type="project" value="UniProtKB-UniRule"/>
</dbReference>
<keyword evidence="2 4" id="KW-0663">Pyridoxal phosphate</keyword>
<dbReference type="InterPro" id="IPR000192">
    <property type="entry name" value="Aminotrans_V_dom"/>
</dbReference>
<evidence type="ECO:0000256" key="2">
    <source>
        <dbReference type="ARBA" id="ARBA00022898"/>
    </source>
</evidence>
<dbReference type="InterPro" id="IPR015424">
    <property type="entry name" value="PyrdxlP-dep_Trfase"/>
</dbReference>
<reference evidence="7" key="1">
    <citation type="journal article" date="2019" name="Plant J.">
        <title>Chlorella vulgaris genome assembly and annotation reveals the molecular basis for metabolic acclimation to high light conditions.</title>
        <authorList>
            <person name="Cecchin M."/>
            <person name="Marcolungo L."/>
            <person name="Rossato M."/>
            <person name="Girolomoni L."/>
            <person name="Cosentino E."/>
            <person name="Cuine S."/>
            <person name="Li-Beisson Y."/>
            <person name="Delledonne M."/>
            <person name="Ballottari M."/>
        </authorList>
    </citation>
    <scope>NUCLEOTIDE SEQUENCE</scope>
    <source>
        <strain evidence="7">211/11P</strain>
    </source>
</reference>
<protein>
    <recommendedName>
        <fullName evidence="4">Molybdenum cofactor sulfurase</fullName>
        <shortName evidence="4">MCS</shortName>
        <shortName evidence="4">MOS</shortName>
        <shortName evidence="4">MoCo sulfurase</shortName>
        <ecNumber evidence="4">2.8.1.9</ecNumber>
    </recommendedName>
    <alternativeName>
        <fullName evidence="4">Molybdenum cofactor sulfurtransferase</fullName>
    </alternativeName>
</protein>
<proteinExistence type="inferred from homology"/>
<sequence length="1079" mass="111284">MQLLDSLCRAMATLTTLTSARLLSEPTVQPDQRESAAQEASMLDVLGESSAPGAAVEPPTQSHVPGQQQQEEQQQQEGQQQQASRQPAVPVGYNEGVDVLRQQEFCRLAGRVYADYAGTAPFSEVMLAEVFQGLSGSLLGNPHSEAGWAPEDKGSAAAAARLLTLRMCNADPERYTCIFTSGATAALKLVGESYCWREGSTFLYLRDNHTSVLGIRQLAAQHGAASAAVELTAASQHPGSISTDGSHDGCQLALCGQAAAARLEAAAAPAGEGAVAAAAAPRGSEGCSHTDQQPQHLFAYPAESNLSGVRYDPSLIAAVQQGCMQLHYGGSSGTSSITTSSLPAGRWRVLVDAAKACGSVPPDLSQHAADFVALSFYKMFGYPTGLGALLVRNDALPCLRRRYFGGGTVEVSLADEPFHSMRPGPAGWEDGTPPFLDFPAVIAGLAFIDRLGGFPAVAAHAGAVAASLAQQLTSLRHWNGAPVCMLYGSYEALLQPQSAARQQPGVVGQGPVVAFNLLRADGSCVGYREVEKLASLSGILLRTGCCCNPGACAAALGLTAEEMKANYAAGHMCWDDQDVINGRPTGLVRTSFGYASSLADAAAIVALVARYWQESTPPPPPSELLPAQAAAAGRAVGTSREQAAEARIAGLWVYPIKSCRGFSPPAWPLGPAGLLYDRCWVLVDSSGSALRLKQHPALASVQTSIDLERGCLLASAPGEARQLEVPLTSVAVPSSAASGGSADIGSIGSISVHGQHSGPVYVKQQPTQQPAAAAYSIRVCRRSARAERAGGGAGGEEEAAAWFSRVLGVPCRLMRLVEGAGRQGSEAAAVAPAAAAAAAAGAGARAGAGTAAGVGAAAGIDGQSGVEGFTARNAVGSSTAERQSFANDGQLLVLTAASLADLQARCRSDEAVAIFQQRFRPNIVISGPTAYAEDEWAGLHISAVLAPAGTTEAGAMAAGTAAAAAAGSGRASSAGDATTAAQPTVVLASVGACPRCDMVCADPFTGRRAGPEPLLTLASYRRSRGRISFGQLMEQQPQQQPSDQQQQQREASKEGTRLWLAVGASVRPITTDLWNRSLV</sequence>
<dbReference type="EC" id="2.8.1.9" evidence="4"/>
<reference evidence="7" key="2">
    <citation type="submission" date="2020-11" db="EMBL/GenBank/DDBJ databases">
        <authorList>
            <person name="Cecchin M."/>
            <person name="Marcolungo L."/>
            <person name="Rossato M."/>
            <person name="Girolomoni L."/>
            <person name="Cosentino E."/>
            <person name="Cuine S."/>
            <person name="Li-Beisson Y."/>
            <person name="Delledonne M."/>
            <person name="Ballottari M."/>
        </authorList>
    </citation>
    <scope>NUCLEOTIDE SEQUENCE</scope>
    <source>
        <strain evidence="7">211/11P</strain>
        <tissue evidence="7">Whole cell</tissue>
    </source>
</reference>
<comment type="catalytic activity">
    <reaction evidence="4">
        <text>Mo-molybdopterin + L-cysteine + AH2 = thio-Mo-molybdopterin + L-alanine + A + H2O</text>
        <dbReference type="Rhea" id="RHEA:42636"/>
        <dbReference type="ChEBI" id="CHEBI:13193"/>
        <dbReference type="ChEBI" id="CHEBI:15377"/>
        <dbReference type="ChEBI" id="CHEBI:17499"/>
        <dbReference type="ChEBI" id="CHEBI:35235"/>
        <dbReference type="ChEBI" id="CHEBI:57972"/>
        <dbReference type="ChEBI" id="CHEBI:71302"/>
        <dbReference type="ChEBI" id="CHEBI:82685"/>
        <dbReference type="EC" id="2.8.1.9"/>
    </reaction>
</comment>
<evidence type="ECO:0000313" key="8">
    <source>
        <dbReference type="Proteomes" id="UP001055712"/>
    </source>
</evidence>
<dbReference type="SUPFAM" id="SSF141673">
    <property type="entry name" value="MOSC N-terminal domain-like"/>
    <property type="match status" value="2"/>
</dbReference>
<dbReference type="Pfam" id="PF03473">
    <property type="entry name" value="MOSC"/>
    <property type="match status" value="1"/>
</dbReference>
<comment type="cofactor">
    <cofactor evidence="4">
        <name>pyridoxal 5'-phosphate</name>
        <dbReference type="ChEBI" id="CHEBI:597326"/>
    </cofactor>
</comment>
<dbReference type="InterPro" id="IPR005303">
    <property type="entry name" value="MOCOS_middle"/>
</dbReference>
<keyword evidence="1 4" id="KW-0808">Transferase</keyword>
<keyword evidence="3 4" id="KW-0501">Molybdenum cofactor biosynthesis</keyword>
<comment type="caution">
    <text evidence="7">The sequence shown here is derived from an EMBL/GenBank/DDBJ whole genome shotgun (WGS) entry which is preliminary data.</text>
</comment>
<dbReference type="InterPro" id="IPR015421">
    <property type="entry name" value="PyrdxlP-dep_Trfase_major"/>
</dbReference>
<organism evidence="7 8">
    <name type="scientific">Chlorella vulgaris</name>
    <name type="common">Green alga</name>
    <dbReference type="NCBI Taxonomy" id="3077"/>
    <lineage>
        <taxon>Eukaryota</taxon>
        <taxon>Viridiplantae</taxon>
        <taxon>Chlorophyta</taxon>
        <taxon>core chlorophytes</taxon>
        <taxon>Trebouxiophyceae</taxon>
        <taxon>Chlorellales</taxon>
        <taxon>Chlorellaceae</taxon>
        <taxon>Chlorella clade</taxon>
        <taxon>Chlorella</taxon>
    </lineage>
</organism>
<name>A0A9D4YX55_CHLVU</name>
<dbReference type="PANTHER" id="PTHR14237:SF80">
    <property type="entry name" value="MOLYBDENUM COFACTOR SULFURASE"/>
    <property type="match status" value="1"/>
</dbReference>
<evidence type="ECO:0000256" key="4">
    <source>
        <dbReference type="HAMAP-Rule" id="MF_03050"/>
    </source>
</evidence>
<feature type="region of interest" description="Disordered" evidence="5">
    <location>
        <begin position="1033"/>
        <end position="1055"/>
    </location>
</feature>
<dbReference type="Gene3D" id="3.40.640.10">
    <property type="entry name" value="Type I PLP-dependent aspartate aminotransferase-like (Major domain)"/>
    <property type="match status" value="1"/>
</dbReference>
<dbReference type="OrthoDB" id="10264306at2759"/>
<dbReference type="AlphaFoldDB" id="A0A9D4YX55"/>
<evidence type="ECO:0000259" key="6">
    <source>
        <dbReference type="PROSITE" id="PS51340"/>
    </source>
</evidence>
<feature type="region of interest" description="Disordered" evidence="5">
    <location>
        <begin position="50"/>
        <end position="88"/>
    </location>
</feature>
<dbReference type="GO" id="GO:0030151">
    <property type="term" value="F:molybdenum ion binding"/>
    <property type="evidence" value="ECO:0007669"/>
    <property type="project" value="UniProtKB-UniRule"/>
</dbReference>
<dbReference type="PANTHER" id="PTHR14237">
    <property type="entry name" value="MOLYBDOPTERIN COFACTOR SULFURASE MOSC"/>
    <property type="match status" value="1"/>
</dbReference>
<dbReference type="Proteomes" id="UP001055712">
    <property type="component" value="Unassembled WGS sequence"/>
</dbReference>
<dbReference type="InterPro" id="IPR028886">
    <property type="entry name" value="MoCo_sulfurase"/>
</dbReference>
<accession>A0A9D4YX55</accession>
<dbReference type="GO" id="GO:0016829">
    <property type="term" value="F:lyase activity"/>
    <property type="evidence" value="ECO:0007669"/>
    <property type="project" value="UniProtKB-UniRule"/>
</dbReference>
<dbReference type="GO" id="GO:0008265">
    <property type="term" value="F:molybdenum cofactor sulfurtransferase activity"/>
    <property type="evidence" value="ECO:0007669"/>
    <property type="project" value="UniProtKB-UniRule"/>
</dbReference>
<feature type="active site" evidence="4">
    <location>
        <position position="547"/>
    </location>
</feature>
<feature type="modified residue" description="N6-(pyridoxal phosphate)lysine" evidence="4">
    <location>
        <position position="378"/>
    </location>
</feature>
<evidence type="ECO:0000313" key="7">
    <source>
        <dbReference type="EMBL" id="KAI3430783.1"/>
    </source>
</evidence>
<keyword evidence="8" id="KW-1185">Reference proteome</keyword>
<evidence type="ECO:0000256" key="1">
    <source>
        <dbReference type="ARBA" id="ARBA00022679"/>
    </source>
</evidence>
<dbReference type="EMBL" id="SIDB01000007">
    <property type="protein sequence ID" value="KAI3430783.1"/>
    <property type="molecule type" value="Genomic_DNA"/>
</dbReference>
<evidence type="ECO:0000256" key="3">
    <source>
        <dbReference type="ARBA" id="ARBA00023150"/>
    </source>
</evidence>
<evidence type="ECO:0000256" key="5">
    <source>
        <dbReference type="SAM" id="MobiDB-lite"/>
    </source>
</evidence>
<dbReference type="Pfam" id="PF03476">
    <property type="entry name" value="MOSC_N"/>
    <property type="match status" value="1"/>
</dbReference>
<gene>
    <name evidence="7" type="ORF">D9Q98_009195</name>
</gene>
<dbReference type="Pfam" id="PF00266">
    <property type="entry name" value="Aminotran_5"/>
    <property type="match status" value="2"/>
</dbReference>
<comment type="function">
    <text evidence="4">Sulfurates the molybdenum cofactor. Sulfation of molybdenum is essential for xanthine dehydrogenase (XDH) and aldehyde oxidase (ADO) enzymes in which molybdenum cofactor is liganded by 1 oxygen and 1 sulfur atom in active form.</text>
</comment>
<dbReference type="GO" id="GO:0030170">
    <property type="term" value="F:pyridoxal phosphate binding"/>
    <property type="evidence" value="ECO:0007669"/>
    <property type="project" value="UniProtKB-UniRule"/>
</dbReference>
<feature type="compositionally biased region" description="Low complexity" evidence="5">
    <location>
        <begin position="66"/>
        <end position="82"/>
    </location>
</feature>
<dbReference type="SUPFAM" id="SSF53383">
    <property type="entry name" value="PLP-dependent transferases"/>
    <property type="match status" value="2"/>
</dbReference>
<dbReference type="PROSITE" id="PS51340">
    <property type="entry name" value="MOSC"/>
    <property type="match status" value="1"/>
</dbReference>
<dbReference type="InterPro" id="IPR005302">
    <property type="entry name" value="MoCF_Sase_C"/>
</dbReference>
<feature type="domain" description="MOSC" evidence="6">
    <location>
        <begin position="864"/>
        <end position="1069"/>
    </location>
</feature>
<dbReference type="HAMAP" id="MF_03050">
    <property type="entry name" value="MOCOS"/>
    <property type="match status" value="1"/>
</dbReference>